<dbReference type="Pfam" id="PF11348">
    <property type="entry name" value="DUF3150"/>
    <property type="match status" value="1"/>
</dbReference>
<evidence type="ECO:0008006" key="3">
    <source>
        <dbReference type="Google" id="ProtNLM"/>
    </source>
</evidence>
<evidence type="ECO:0000313" key="2">
    <source>
        <dbReference type="Proteomes" id="UP000234420"/>
    </source>
</evidence>
<dbReference type="Proteomes" id="UP000234420">
    <property type="component" value="Unassembled WGS sequence"/>
</dbReference>
<dbReference type="EMBL" id="NPIB01000002">
    <property type="protein sequence ID" value="PLC59426.1"/>
    <property type="molecule type" value="Genomic_DNA"/>
</dbReference>
<proteinExistence type="predicted"/>
<sequence>MEELKMTNFTNNVNPLDPNGSIVASADQNAKDIGERYTRLKNGCVQVGYDINNWSGTKTLTKANVRVYDDSGALVELDSDMATPGRKALLSKESLSFTNKYTVRMGRLFAKYGVKFCGNWLVPDDLLPQLMLEANVQVNEYYDCVNNFCHNYEHLIQEWVTKHPSLANVIREDMLSVKEVERKFKLKVYPPIRIAPKDVNDMEELLDEATDGVWQSISKEALDIIDTSLTVRTGKLKGTLKDECGHSVVGKQLKRLRDKVNSLSMINEDFDGLVDVLDDLMKNALPDSGRIIGEHFKTLLVYVEMLSDPKRAQLQAKGINQISSLLASDLDYDASAEVVDNVVGVIKTQPVAVEPQPVAVEPQPVAVEPQPVVVEPQPVVADVEINNLRDSLISIEDEPEDVDDFVTTEGFFF</sequence>
<gene>
    <name evidence="1" type="ORF">CIK00_03910</name>
</gene>
<comment type="caution">
    <text evidence="1">The sequence shown here is derived from an EMBL/GenBank/DDBJ whole genome shotgun (WGS) entry which is preliminary data.</text>
</comment>
<dbReference type="AlphaFoldDB" id="A0A2N4UWN3"/>
<keyword evidence="2" id="KW-1185">Reference proteome</keyword>
<evidence type="ECO:0000313" key="1">
    <source>
        <dbReference type="EMBL" id="PLC59426.1"/>
    </source>
</evidence>
<reference evidence="1 2" key="1">
    <citation type="journal article" date="2018" name="Syst. Appl. Microbiol.">
        <title>Photobacterium carnosum sp. nov., isolated from spoiled modified atmosphere packaged poultry meat.</title>
        <authorList>
            <person name="Hilgarth M."/>
            <person name="Fuertes S."/>
            <person name="Ehrmann M."/>
            <person name="Vogel R.F."/>
        </authorList>
    </citation>
    <scope>NUCLEOTIDE SEQUENCE [LARGE SCALE GENOMIC DNA]</scope>
    <source>
        <strain evidence="1 2">TMW 2.2021</strain>
    </source>
</reference>
<accession>A0A2N4UWN3</accession>
<name>A0A2N4UWN3_9GAMM</name>
<organism evidence="1 2">
    <name type="scientific">Photobacterium carnosum</name>
    <dbReference type="NCBI Taxonomy" id="2023717"/>
    <lineage>
        <taxon>Bacteria</taxon>
        <taxon>Pseudomonadati</taxon>
        <taxon>Pseudomonadota</taxon>
        <taxon>Gammaproteobacteria</taxon>
        <taxon>Vibrionales</taxon>
        <taxon>Vibrionaceae</taxon>
        <taxon>Photobacterium</taxon>
    </lineage>
</organism>
<dbReference type="InterPro" id="IPR021496">
    <property type="entry name" value="DUF3150"/>
</dbReference>
<protein>
    <recommendedName>
        <fullName evidence="3">DUF3150 domain-containing protein</fullName>
    </recommendedName>
</protein>